<evidence type="ECO:0000313" key="1">
    <source>
        <dbReference type="EMBL" id="KIL47495.1"/>
    </source>
</evidence>
<gene>
    <name evidence="1" type="ORF">KR50_16620</name>
</gene>
<dbReference type="AlphaFoldDB" id="A0A0C2RB06"/>
<name>A0A0C2RB06_9BACL</name>
<keyword evidence="2" id="KW-1185">Reference proteome</keyword>
<accession>A0A0C2RB06</accession>
<dbReference type="Proteomes" id="UP000031972">
    <property type="component" value="Unassembled WGS sequence"/>
</dbReference>
<comment type="caution">
    <text evidence="1">The sequence shown here is derived from an EMBL/GenBank/DDBJ whole genome shotgun (WGS) entry which is preliminary data.</text>
</comment>
<organism evidence="1 2">
    <name type="scientific">Jeotgalibacillus campisalis</name>
    <dbReference type="NCBI Taxonomy" id="220754"/>
    <lineage>
        <taxon>Bacteria</taxon>
        <taxon>Bacillati</taxon>
        <taxon>Bacillota</taxon>
        <taxon>Bacilli</taxon>
        <taxon>Bacillales</taxon>
        <taxon>Caryophanaceae</taxon>
        <taxon>Jeotgalibacillus</taxon>
    </lineage>
</organism>
<evidence type="ECO:0000313" key="2">
    <source>
        <dbReference type="Proteomes" id="UP000031972"/>
    </source>
</evidence>
<dbReference type="EMBL" id="JXRR01000014">
    <property type="protein sequence ID" value="KIL47495.1"/>
    <property type="molecule type" value="Genomic_DNA"/>
</dbReference>
<sequence length="48" mass="5906">MSRALFHFDFYYRFDIWKDYFKIEQVVKQYGIEGKSHKPKSPLGFKQT</sequence>
<protein>
    <submittedName>
        <fullName evidence="1">Uncharacterized protein</fullName>
    </submittedName>
</protein>
<proteinExistence type="predicted"/>
<dbReference type="PATRIC" id="fig|220754.4.peg.1682"/>
<reference evidence="1 2" key="1">
    <citation type="submission" date="2015-01" db="EMBL/GenBank/DDBJ databases">
        <title>Jeotgalibacillus campisalis genome sequencing.</title>
        <authorList>
            <person name="Goh K.M."/>
            <person name="Chan K.-G."/>
            <person name="Yaakop A.S."/>
            <person name="Ee R."/>
            <person name="Gan H.M."/>
            <person name="Chan C.S."/>
        </authorList>
    </citation>
    <scope>NUCLEOTIDE SEQUENCE [LARGE SCALE GENOMIC DNA]</scope>
    <source>
        <strain evidence="1 2">SF-57</strain>
    </source>
</reference>